<dbReference type="EMBL" id="BARU01001683">
    <property type="protein sequence ID" value="GAH19861.1"/>
    <property type="molecule type" value="Genomic_DNA"/>
</dbReference>
<accession>X1DG73</accession>
<name>X1DG73_9ZZZZ</name>
<protein>
    <submittedName>
        <fullName evidence="1">Uncharacterized protein</fullName>
    </submittedName>
</protein>
<sequence length="433" mass="49353">MIIDQLTRSIQLKICYFGPALSGKTTSIKALFNHFGKKDRVLSIDSSIRRTLFFDYGTIDFENQQWHLKIHLYSTTGQDFYLITKEEIFSKGFFEAGEYIRDKAILIKNNVIPTIKNRNVEYELKLILRQPHPINPDDDLVINKTQKIEVREKQSNVQTKKPNPLSISISGLSINLSKDVFKPGEAIKINFSSEELKQVEIRLLQKANLVCYCDAYGLNCSKVEELPPAIAGDSRTIDMDKKFLLLKVPEIAQPSHNYLWEPHEKEFWGFKYGSYVKWSLLFIGKPKSEFGKEKIKFNVPITIIAKPADKQKLDLDLFSGTTSGAPSIFDGVSSKFQKIFKIVSIDSDIEKYIIKIKNTSKETLKGVTIKVTGLQEGLFETAPILTGFNSWDVNEEKEIVYESKQNITALISVLEDNARKSIRIQTPVGSNFF</sequence>
<dbReference type="AlphaFoldDB" id="X1DG73"/>
<dbReference type="SUPFAM" id="SSF52540">
    <property type="entry name" value="P-loop containing nucleoside triphosphate hydrolases"/>
    <property type="match status" value="1"/>
</dbReference>
<evidence type="ECO:0000313" key="1">
    <source>
        <dbReference type="EMBL" id="GAH19861.1"/>
    </source>
</evidence>
<dbReference type="InterPro" id="IPR027417">
    <property type="entry name" value="P-loop_NTPase"/>
</dbReference>
<organism evidence="1">
    <name type="scientific">marine sediment metagenome</name>
    <dbReference type="NCBI Taxonomy" id="412755"/>
    <lineage>
        <taxon>unclassified sequences</taxon>
        <taxon>metagenomes</taxon>
        <taxon>ecological metagenomes</taxon>
    </lineage>
</organism>
<dbReference type="Gene3D" id="3.40.50.300">
    <property type="entry name" value="P-loop containing nucleotide triphosphate hydrolases"/>
    <property type="match status" value="1"/>
</dbReference>
<reference evidence="1" key="1">
    <citation type="journal article" date="2014" name="Front. Microbiol.">
        <title>High frequency of phylogenetically diverse reductive dehalogenase-homologous genes in deep subseafloor sedimentary metagenomes.</title>
        <authorList>
            <person name="Kawai M."/>
            <person name="Futagami T."/>
            <person name="Toyoda A."/>
            <person name="Takaki Y."/>
            <person name="Nishi S."/>
            <person name="Hori S."/>
            <person name="Arai W."/>
            <person name="Tsubouchi T."/>
            <person name="Morono Y."/>
            <person name="Uchiyama I."/>
            <person name="Ito T."/>
            <person name="Fujiyama A."/>
            <person name="Inagaki F."/>
            <person name="Takami H."/>
        </authorList>
    </citation>
    <scope>NUCLEOTIDE SEQUENCE</scope>
    <source>
        <strain evidence="1">Expedition CK06-06</strain>
    </source>
</reference>
<gene>
    <name evidence="1" type="ORF">S03H2_04288</name>
</gene>
<proteinExistence type="predicted"/>
<comment type="caution">
    <text evidence="1">The sequence shown here is derived from an EMBL/GenBank/DDBJ whole genome shotgun (WGS) entry which is preliminary data.</text>
</comment>